<dbReference type="Proteomes" id="UP001497453">
    <property type="component" value="Chromosome 7"/>
</dbReference>
<dbReference type="EMBL" id="OZ037950">
    <property type="protein sequence ID" value="CAL1713750.1"/>
    <property type="molecule type" value="Genomic_DNA"/>
</dbReference>
<keyword evidence="2" id="KW-1185">Reference proteome</keyword>
<sequence>MELPLEAYMSIARHVGTRRELASLCRVSRGFRNAAERVLYNTIHMHDYVQTALICRVLANSVHLALLVNAISIHVSGSGSDSESSPIPPPDDYWGLLALALQQTKRLRFLNIYIDESSDMGNAWVLDSCTFQLRTFHCDFSWDEHLVAFLNSQSSLTDLYILDFQKDTNNHTGALNLQALPKLSVLECTFMEAASTLASNRPLSRLKSCFTSSHVDDKRGEMATLFTNMRRSRRHIRALDIADSVYNSEFSLQFLTEVAATFSNSHLRYLGTLALPIDGRERIQFYGLLMRLPRLQCVELEVSDWEPAPMTPAALRALTYELRLYCPTITRVIFVYDLDRVVMRMADYRCVLEHEANPELLWREI</sequence>
<reference evidence="2" key="1">
    <citation type="submission" date="2024-04" db="EMBL/GenBank/DDBJ databases">
        <authorList>
            <person name="Shaw F."/>
            <person name="Minotto A."/>
        </authorList>
    </citation>
    <scope>NUCLEOTIDE SEQUENCE [LARGE SCALE GENOMIC DNA]</scope>
</reference>
<name>A0ABP1E117_9APHY</name>
<accession>A0ABP1E117</accession>
<evidence type="ECO:0000313" key="1">
    <source>
        <dbReference type="EMBL" id="CAL1713750.1"/>
    </source>
</evidence>
<proteinExistence type="predicted"/>
<protein>
    <recommendedName>
        <fullName evidence="3">F-box domain-containing protein</fullName>
    </recommendedName>
</protein>
<dbReference type="Gene3D" id="3.80.10.10">
    <property type="entry name" value="Ribonuclease Inhibitor"/>
    <property type="match status" value="1"/>
</dbReference>
<gene>
    <name evidence="1" type="ORF">GFSPODELE1_LOCUS9457</name>
</gene>
<evidence type="ECO:0008006" key="3">
    <source>
        <dbReference type="Google" id="ProtNLM"/>
    </source>
</evidence>
<dbReference type="InterPro" id="IPR032675">
    <property type="entry name" value="LRR_dom_sf"/>
</dbReference>
<organism evidence="1 2">
    <name type="scientific">Somion occarium</name>
    <dbReference type="NCBI Taxonomy" id="3059160"/>
    <lineage>
        <taxon>Eukaryota</taxon>
        <taxon>Fungi</taxon>
        <taxon>Dikarya</taxon>
        <taxon>Basidiomycota</taxon>
        <taxon>Agaricomycotina</taxon>
        <taxon>Agaricomycetes</taxon>
        <taxon>Polyporales</taxon>
        <taxon>Cerrenaceae</taxon>
        <taxon>Somion</taxon>
    </lineage>
</organism>
<evidence type="ECO:0000313" key="2">
    <source>
        <dbReference type="Proteomes" id="UP001497453"/>
    </source>
</evidence>